<reference evidence="6 7" key="1">
    <citation type="submission" date="2016-10" db="EMBL/GenBank/DDBJ databases">
        <authorList>
            <person name="de Groot N.N."/>
        </authorList>
    </citation>
    <scope>NUCLEOTIDE SEQUENCE [LARGE SCALE GENOMIC DNA]</scope>
    <source>
        <strain evidence="6 7">DSM 9179</strain>
    </source>
</reference>
<dbReference type="PROSITE" id="PS00197">
    <property type="entry name" value="2FE2S_FER_1"/>
    <property type="match status" value="1"/>
</dbReference>
<keyword evidence="3" id="KW-0560">Oxidoreductase</keyword>
<dbReference type="GO" id="GO:0051537">
    <property type="term" value="F:2 iron, 2 sulfur cluster binding"/>
    <property type="evidence" value="ECO:0007669"/>
    <property type="project" value="InterPro"/>
</dbReference>
<dbReference type="SMART" id="SM01008">
    <property type="entry name" value="Ald_Xan_dh_C"/>
    <property type="match status" value="1"/>
</dbReference>
<dbReference type="EMBL" id="FOJI01000013">
    <property type="protein sequence ID" value="SEW37777.1"/>
    <property type="molecule type" value="Genomic_DNA"/>
</dbReference>
<dbReference type="InterPro" id="IPR036856">
    <property type="entry name" value="Ald_Oxase/Xan_DH_a/b_sf"/>
</dbReference>
<dbReference type="GO" id="GO:0016491">
    <property type="term" value="F:oxidoreductase activity"/>
    <property type="evidence" value="ECO:0007669"/>
    <property type="project" value="UniProtKB-KW"/>
</dbReference>
<dbReference type="InterPro" id="IPR036884">
    <property type="entry name" value="2Fe-2S-bd_dom_sf"/>
</dbReference>
<evidence type="ECO:0000259" key="5">
    <source>
        <dbReference type="PROSITE" id="PS51085"/>
    </source>
</evidence>
<evidence type="ECO:0000313" key="7">
    <source>
        <dbReference type="Proteomes" id="UP000199701"/>
    </source>
</evidence>
<dbReference type="AlphaFoldDB" id="A0A1I0RAC5"/>
<evidence type="ECO:0000256" key="2">
    <source>
        <dbReference type="ARBA" id="ARBA00022723"/>
    </source>
</evidence>
<evidence type="ECO:0000256" key="4">
    <source>
        <dbReference type="ARBA" id="ARBA00023004"/>
    </source>
</evidence>
<feature type="domain" description="2Fe-2S ferredoxin-type" evidence="5">
    <location>
        <begin position="1"/>
        <end position="74"/>
    </location>
</feature>
<dbReference type="SUPFAM" id="SSF54665">
    <property type="entry name" value="CO dehydrogenase molybdoprotein N-domain-like"/>
    <property type="match status" value="1"/>
</dbReference>
<dbReference type="SUPFAM" id="SSF56003">
    <property type="entry name" value="Molybdenum cofactor-binding domain"/>
    <property type="match status" value="1"/>
</dbReference>
<evidence type="ECO:0000313" key="6">
    <source>
        <dbReference type="EMBL" id="SEW37777.1"/>
    </source>
</evidence>
<dbReference type="InterPro" id="IPR037165">
    <property type="entry name" value="AldOxase/xan_DH_Mopterin-bd_sf"/>
</dbReference>
<dbReference type="Pfam" id="PF01315">
    <property type="entry name" value="Ald_Xan_dh_C"/>
    <property type="match status" value="1"/>
</dbReference>
<dbReference type="Proteomes" id="UP000199701">
    <property type="component" value="Unassembled WGS sequence"/>
</dbReference>
<dbReference type="Gene3D" id="1.10.150.120">
    <property type="entry name" value="[2Fe-2S]-binding domain"/>
    <property type="match status" value="1"/>
</dbReference>
<protein>
    <submittedName>
        <fullName evidence="6">Selenium-dependent xanthine dehydrogenase</fullName>
    </submittedName>
</protein>
<comment type="similarity">
    <text evidence="1">Belongs to the xanthine dehydrogenase family.</text>
</comment>
<keyword evidence="4" id="KW-0408">Iron</keyword>
<dbReference type="RefSeq" id="WP_092455716.1">
    <property type="nucleotide sequence ID" value="NZ_FOJI01000013.1"/>
</dbReference>
<dbReference type="PANTHER" id="PTHR11908:SF157">
    <property type="entry name" value="XANTHINE DEHYDROGENASE SUBUNIT D-RELATED"/>
    <property type="match status" value="1"/>
</dbReference>
<dbReference type="NCBIfam" id="TIGR03311">
    <property type="entry name" value="Se_dep_XDH"/>
    <property type="match status" value="1"/>
</dbReference>
<dbReference type="STRING" id="99656.SAMN05421659_11373"/>
<dbReference type="PROSITE" id="PS51085">
    <property type="entry name" value="2FE2S_FER_2"/>
    <property type="match status" value="1"/>
</dbReference>
<dbReference type="InterPro" id="IPR016208">
    <property type="entry name" value="Ald_Oxase/xanthine_DH-like"/>
</dbReference>
<dbReference type="InterPro" id="IPR006058">
    <property type="entry name" value="2Fe2S_fd_BS"/>
</dbReference>
<gene>
    <name evidence="6" type="ORF">SAMN05421659_11373</name>
</gene>
<organism evidence="6 7">
    <name type="scientific">[Clostridium] fimetarium</name>
    <dbReference type="NCBI Taxonomy" id="99656"/>
    <lineage>
        <taxon>Bacteria</taxon>
        <taxon>Bacillati</taxon>
        <taxon>Bacillota</taxon>
        <taxon>Clostridia</taxon>
        <taxon>Lachnospirales</taxon>
        <taxon>Lachnospiraceae</taxon>
    </lineage>
</organism>
<dbReference type="InterPro" id="IPR046867">
    <property type="entry name" value="AldOxase/xan_DH_MoCoBD2"/>
</dbReference>
<dbReference type="SUPFAM" id="SSF47741">
    <property type="entry name" value="CO dehydrogenase ISP C-domain like"/>
    <property type="match status" value="1"/>
</dbReference>
<evidence type="ECO:0000256" key="3">
    <source>
        <dbReference type="ARBA" id="ARBA00023002"/>
    </source>
</evidence>
<dbReference type="Gene3D" id="3.30.365.10">
    <property type="entry name" value="Aldehyde oxidase/xanthine dehydrogenase, molybdopterin binding domain"/>
    <property type="match status" value="5"/>
</dbReference>
<dbReference type="InterPro" id="IPR017697">
    <property type="entry name" value="Xdh"/>
</dbReference>
<dbReference type="Pfam" id="PF20256">
    <property type="entry name" value="MoCoBD_2"/>
    <property type="match status" value="2"/>
</dbReference>
<dbReference type="GO" id="GO:0005506">
    <property type="term" value="F:iron ion binding"/>
    <property type="evidence" value="ECO:0007669"/>
    <property type="project" value="InterPro"/>
</dbReference>
<dbReference type="Gene3D" id="3.10.20.30">
    <property type="match status" value="1"/>
</dbReference>
<dbReference type="OrthoDB" id="9759099at2"/>
<evidence type="ECO:0000256" key="1">
    <source>
        <dbReference type="ARBA" id="ARBA00006849"/>
    </source>
</evidence>
<dbReference type="InterPro" id="IPR002888">
    <property type="entry name" value="2Fe-2S-bd"/>
</dbReference>
<keyword evidence="7" id="KW-1185">Reference proteome</keyword>
<name>A0A1I0RAC5_9FIRM</name>
<dbReference type="InterPro" id="IPR001041">
    <property type="entry name" value="2Fe-2S_ferredoxin-type"/>
</dbReference>
<sequence length="850" mass="92246">MYKFTINGMKIETELELNFLDYLRDHLDITSLKNGCSEGACGACMILADGKKARACLMTTKKLDGADVLTIEGLTDREKEVYDFCFNQAGAVQCGFCIPGMIISAKALIDVNESPTRDDVKKAIKGNICRCTGYKKIEEAILLAAEFFRDNKAIPVKEFTGKIGERTFRPDATGKILGTAKFADDLKVEGMTYGSALRSKYPRALVKSIDISNALKHPDVVKIVLAQDVPGQRVIGHLTQDWPALIAVGEETRYLGDSVALVAAKTKKAVEEIKKLIEVDYEERVPLLSAKEAMKEDAYLIHETGNVYRTELIKRGDVDKVLKESAFIVTNTYTTPAQEHAFLEPESALAVPEGDSLTVFTGGQSVYDEYREIGDLLGIPKEKLRIISAYVGGGFGGKEDMSVQHHAALLAYLAKVPVKVTLTRDESLFVHPKRHPMEMELTTGCDKNGKLTGMRLRLIADTGAYASLGGPVLQRACTHAAGPYNYQNIDIIGQSIYTNNVPSGAFRGFGVTQTMFATECNLNQLAEKVGIDPFEIRYLNALRPGQVIPNGQIADEGTGIVECLDAVKKAYYDNFDHAGLACAIKNAGVGVGIPDTGRVRLKIENEIVSLRTSAACMGQGIAETMRSILCEATGLTPKNIIVAKPDTNITPNSGTSTASRQTVITGETTRRVGLKLKEDLKTYSLKELEGKEYYEEFVGITDPMGSKKENPVSHLAYGYAAQVVILGVDGKVKKVVAAHDVGRAINPTNVEGQIEGGVVMGLGFGLTENPKIVGGRPTVSYGKLGLFRATDVPEIETILIEKNHSELAYGAKGIGEIPLIPTSPAAQAAYYKRDGIFRTSLPLKDTPYSK</sequence>
<dbReference type="Pfam" id="PF02738">
    <property type="entry name" value="MoCoBD_1"/>
    <property type="match status" value="1"/>
</dbReference>
<dbReference type="InterPro" id="IPR012675">
    <property type="entry name" value="Beta-grasp_dom_sf"/>
</dbReference>
<dbReference type="InterPro" id="IPR008274">
    <property type="entry name" value="AldOxase/xan_DH_MoCoBD1"/>
</dbReference>
<dbReference type="Pfam" id="PF01799">
    <property type="entry name" value="Fer2_2"/>
    <property type="match status" value="1"/>
</dbReference>
<accession>A0A1I0RAC5</accession>
<dbReference type="InterPro" id="IPR000674">
    <property type="entry name" value="Ald_Oxase/Xan_DH_a/b"/>
</dbReference>
<dbReference type="PANTHER" id="PTHR11908">
    <property type="entry name" value="XANTHINE DEHYDROGENASE"/>
    <property type="match status" value="1"/>
</dbReference>
<dbReference type="SUPFAM" id="SSF54292">
    <property type="entry name" value="2Fe-2S ferredoxin-like"/>
    <property type="match status" value="1"/>
</dbReference>
<proteinExistence type="inferred from homology"/>
<dbReference type="Gene3D" id="3.90.1170.50">
    <property type="entry name" value="Aldehyde oxidase/xanthine dehydrogenase, a/b hammerhead"/>
    <property type="match status" value="1"/>
</dbReference>
<keyword evidence="2" id="KW-0479">Metal-binding</keyword>
<dbReference type="InterPro" id="IPR036010">
    <property type="entry name" value="2Fe-2S_ferredoxin-like_sf"/>
</dbReference>